<evidence type="ECO:0000256" key="1">
    <source>
        <dbReference type="SAM" id="MobiDB-lite"/>
    </source>
</evidence>
<comment type="caution">
    <text evidence="3">The sequence shown here is derived from an EMBL/GenBank/DDBJ whole genome shotgun (WGS) entry which is preliminary data.</text>
</comment>
<dbReference type="EMBL" id="QFKX01000002">
    <property type="protein sequence ID" value="PWH06546.1"/>
    <property type="molecule type" value="Genomic_DNA"/>
</dbReference>
<accession>A0A2U2RL30</accession>
<gene>
    <name evidence="3" type="ORF">DEO23_06200</name>
</gene>
<dbReference type="Proteomes" id="UP000245590">
    <property type="component" value="Unassembled WGS sequence"/>
</dbReference>
<feature type="transmembrane region" description="Helical" evidence="2">
    <location>
        <begin position="65"/>
        <end position="92"/>
    </location>
</feature>
<dbReference type="OrthoDB" id="4792402at2"/>
<keyword evidence="2" id="KW-1133">Transmembrane helix</keyword>
<evidence type="ECO:0000313" key="4">
    <source>
        <dbReference type="Proteomes" id="UP000245590"/>
    </source>
</evidence>
<feature type="compositionally biased region" description="Basic and acidic residues" evidence="1">
    <location>
        <begin position="15"/>
        <end position="25"/>
    </location>
</feature>
<dbReference type="RefSeq" id="WP_109275139.1">
    <property type="nucleotide sequence ID" value="NZ_QFKX01000002.1"/>
</dbReference>
<organism evidence="3 4">
    <name type="scientific">Brachybacterium endophyticum</name>
    <dbReference type="NCBI Taxonomy" id="2182385"/>
    <lineage>
        <taxon>Bacteria</taxon>
        <taxon>Bacillati</taxon>
        <taxon>Actinomycetota</taxon>
        <taxon>Actinomycetes</taxon>
        <taxon>Micrococcales</taxon>
        <taxon>Dermabacteraceae</taxon>
        <taxon>Brachybacterium</taxon>
    </lineage>
</organism>
<reference evidence="3 4" key="1">
    <citation type="submission" date="2018-05" db="EMBL/GenBank/DDBJ databases">
        <title>Brachybacterium sp. M1HQ-2T, whole genome shotgun sequence.</title>
        <authorList>
            <person name="Tuo L."/>
        </authorList>
    </citation>
    <scope>NUCLEOTIDE SEQUENCE [LARGE SCALE GENOMIC DNA]</scope>
    <source>
        <strain evidence="3 4">M1HQ-2</strain>
    </source>
</reference>
<sequence>MMTGTMPEGPQNGRPRQDGQGEHGPWRQQYPGAQGAQGAGAFGGPDAFGGPGGGNQPPRKNRTGLIIGLVIAAIAFFLVIVLVVVIAIAVGLGRGGEGGGRKNASPEEQVTAIAQDYMDALAAGDPKPALELVSQQGTNGAVALDEEYYAKALEKAPVKNVSVGTPTMTTMEGEVTVEYTVGDEQASAKISANDYDDDGTYEQTTGVDYDTRVPTSFEGLKPTLNGAEVEADTSVVLLPGAYEAGISNEYFDLDGAETFTFASADSDVEWPEPELNDDGQKEFRTAVQSSVDTCLKQKTLKAGCGMGDLSDASTDGWKITEDTVERSLPDTTQRTIDKMEATPDSEEPTYVTGTSVGTVDTKVTCTKGGQSGTCELLFGGGMGTPSVDLADEKHPVTWD</sequence>
<dbReference type="AlphaFoldDB" id="A0A2U2RL30"/>
<feature type="region of interest" description="Disordered" evidence="1">
    <location>
        <begin position="1"/>
        <end position="57"/>
    </location>
</feature>
<evidence type="ECO:0000313" key="3">
    <source>
        <dbReference type="EMBL" id="PWH06546.1"/>
    </source>
</evidence>
<protein>
    <submittedName>
        <fullName evidence="3">Uncharacterized protein</fullName>
    </submittedName>
</protein>
<name>A0A2U2RL30_9MICO</name>
<keyword evidence="4" id="KW-1185">Reference proteome</keyword>
<keyword evidence="2" id="KW-0472">Membrane</keyword>
<feature type="compositionally biased region" description="Gly residues" evidence="1">
    <location>
        <begin position="35"/>
        <end position="55"/>
    </location>
</feature>
<evidence type="ECO:0000256" key="2">
    <source>
        <dbReference type="SAM" id="Phobius"/>
    </source>
</evidence>
<proteinExistence type="predicted"/>
<keyword evidence="2" id="KW-0812">Transmembrane</keyword>